<comment type="caution">
    <text evidence="2">The sequence shown here is derived from an EMBL/GenBank/DDBJ whole genome shotgun (WGS) entry which is preliminary data.</text>
</comment>
<evidence type="ECO:0000313" key="3">
    <source>
        <dbReference type="Proteomes" id="UP000013180"/>
    </source>
</evidence>
<gene>
    <name evidence="2" type="ORF">HMPREF1083_02837</name>
    <name evidence="1" type="ORF">HMPREF1083_05734</name>
</gene>
<dbReference type="EMBL" id="AGYL01000023">
    <property type="protein sequence ID" value="ENZ63535.1"/>
    <property type="molecule type" value="Genomic_DNA"/>
</dbReference>
<organism evidence="2 3">
    <name type="scientific">[Clostridium] clostridioforme 90A6</name>
    <dbReference type="NCBI Taxonomy" id="999406"/>
    <lineage>
        <taxon>Bacteria</taxon>
        <taxon>Bacillati</taxon>
        <taxon>Bacillota</taxon>
        <taxon>Clostridia</taxon>
        <taxon>Lachnospirales</taxon>
        <taxon>Lachnospiraceae</taxon>
        <taxon>Enterocloster</taxon>
    </lineage>
</organism>
<dbReference type="RefSeq" id="WP_002585333.1">
    <property type="nucleotide sequence ID" value="NZ_KB851032.1"/>
</dbReference>
<keyword evidence="3" id="KW-1185">Reference proteome</keyword>
<dbReference type="HOGENOM" id="CLU_2328771_0_0_9"/>
<evidence type="ECO:0000313" key="2">
    <source>
        <dbReference type="EMBL" id="ENZ63535.1"/>
    </source>
</evidence>
<dbReference type="Proteomes" id="UP000013180">
    <property type="component" value="Unassembled WGS sequence"/>
</dbReference>
<reference evidence="2" key="1">
    <citation type="submission" date="2013-01" db="EMBL/GenBank/DDBJ databases">
        <title>The Genome Sequence of Clostridium clostridioforme 90A6.</title>
        <authorList>
            <consortium name="The Broad Institute Genome Sequencing Platform"/>
            <person name="Earl A."/>
            <person name="Ward D."/>
            <person name="Feldgarden M."/>
            <person name="Gevers D."/>
            <person name="Courvalin P."/>
            <person name="Lambert T."/>
            <person name="Walker B."/>
            <person name="Young S.K."/>
            <person name="Zeng Q."/>
            <person name="Gargeya S."/>
            <person name="Fitzgerald M."/>
            <person name="Haas B."/>
            <person name="Abouelleil A."/>
            <person name="Alvarado L."/>
            <person name="Arachchi H.M."/>
            <person name="Berlin A.M."/>
            <person name="Chapman S.B."/>
            <person name="Dewar J."/>
            <person name="Goldberg J."/>
            <person name="Griggs A."/>
            <person name="Gujja S."/>
            <person name="Hansen M."/>
            <person name="Howarth C."/>
            <person name="Imamovic A."/>
            <person name="Larimer J."/>
            <person name="McCowan C."/>
            <person name="Murphy C."/>
            <person name="Neiman D."/>
            <person name="Pearson M."/>
            <person name="Priest M."/>
            <person name="Roberts A."/>
            <person name="Saif S."/>
            <person name="Shea T."/>
            <person name="Sisk P."/>
            <person name="Sykes S."/>
            <person name="Wortman J."/>
            <person name="Nusbaum C."/>
            <person name="Birren B."/>
        </authorList>
    </citation>
    <scope>NUCLEOTIDE SEQUENCE [LARGE SCALE GENOMIC DNA]</scope>
    <source>
        <strain evidence="2">90A6</strain>
    </source>
</reference>
<name>R0BGN0_9FIRM</name>
<dbReference type="EMBL" id="AGYL01000068">
    <property type="protein sequence ID" value="ENZ57706.1"/>
    <property type="molecule type" value="Genomic_DNA"/>
</dbReference>
<dbReference type="PATRIC" id="fig|999406.3.peg.3048"/>
<dbReference type="AlphaFoldDB" id="R0BGN0"/>
<evidence type="ECO:0000313" key="1">
    <source>
        <dbReference type="EMBL" id="ENZ57706.1"/>
    </source>
</evidence>
<accession>R0BGN0</accession>
<proteinExistence type="predicted"/>
<protein>
    <submittedName>
        <fullName evidence="2">Uncharacterized protein</fullName>
    </submittedName>
</protein>
<sequence>MMKLFKNIDDKLKEIGFTKVSDDEYGACYERYNKKYKYTQCVDLLHKKSGKHIIQSYDKDLMDNKKIGNTCAGLTYYEMKLFMKKMRKIGLVSKSSLTH</sequence>